<protein>
    <submittedName>
        <fullName evidence="1">Uncharacterized protein</fullName>
    </submittedName>
</protein>
<name>A0AAV4NDS9_CAEEX</name>
<keyword evidence="2" id="KW-1185">Reference proteome</keyword>
<evidence type="ECO:0000313" key="2">
    <source>
        <dbReference type="Proteomes" id="UP001054945"/>
    </source>
</evidence>
<accession>A0AAV4NDS9</accession>
<organism evidence="1 2">
    <name type="scientific">Caerostris extrusa</name>
    <name type="common">Bark spider</name>
    <name type="synonym">Caerostris bankana</name>
    <dbReference type="NCBI Taxonomy" id="172846"/>
    <lineage>
        <taxon>Eukaryota</taxon>
        <taxon>Metazoa</taxon>
        <taxon>Ecdysozoa</taxon>
        <taxon>Arthropoda</taxon>
        <taxon>Chelicerata</taxon>
        <taxon>Arachnida</taxon>
        <taxon>Araneae</taxon>
        <taxon>Araneomorphae</taxon>
        <taxon>Entelegynae</taxon>
        <taxon>Araneoidea</taxon>
        <taxon>Araneidae</taxon>
        <taxon>Caerostris</taxon>
    </lineage>
</organism>
<dbReference type="Proteomes" id="UP001054945">
    <property type="component" value="Unassembled WGS sequence"/>
</dbReference>
<reference evidence="1 2" key="1">
    <citation type="submission" date="2021-06" db="EMBL/GenBank/DDBJ databases">
        <title>Caerostris extrusa draft genome.</title>
        <authorList>
            <person name="Kono N."/>
            <person name="Arakawa K."/>
        </authorList>
    </citation>
    <scope>NUCLEOTIDE SEQUENCE [LARGE SCALE GENOMIC DNA]</scope>
</reference>
<gene>
    <name evidence="1" type="ORF">CEXT_628891</name>
</gene>
<comment type="caution">
    <text evidence="1">The sequence shown here is derived from an EMBL/GenBank/DDBJ whole genome shotgun (WGS) entry which is preliminary data.</text>
</comment>
<dbReference type="EMBL" id="BPLR01020749">
    <property type="protein sequence ID" value="GIX82116.1"/>
    <property type="molecule type" value="Genomic_DNA"/>
</dbReference>
<dbReference type="AlphaFoldDB" id="A0AAV4NDS9"/>
<evidence type="ECO:0000313" key="1">
    <source>
        <dbReference type="EMBL" id="GIX82116.1"/>
    </source>
</evidence>
<proteinExistence type="predicted"/>
<sequence length="116" mass="13071">MKPLSIPLCQLPLQDLWSKLLHRIKGGRDLLTTEVDAHPLWNHSSPLPSVRMSWNHSSVIKPLFEHSLPIQTTPFPQAGGHSTFRRRDTSCPVLKGVGGIFSSRPPHPLFQILKVR</sequence>